<keyword evidence="4" id="KW-0378">Hydrolase</keyword>
<feature type="active site" description="Nucleophile" evidence="1">
    <location>
        <position position="93"/>
    </location>
</feature>
<keyword evidence="5" id="KW-1185">Reference proteome</keyword>
<dbReference type="PIRSF" id="PIRSF017388">
    <property type="entry name" value="Esterase_lipase"/>
    <property type="match status" value="1"/>
</dbReference>
<evidence type="ECO:0000313" key="5">
    <source>
        <dbReference type="Proteomes" id="UP000297975"/>
    </source>
</evidence>
<dbReference type="InterPro" id="IPR012354">
    <property type="entry name" value="Esterase_lipase"/>
</dbReference>
<reference evidence="4 5" key="1">
    <citation type="submission" date="2019-03" db="EMBL/GenBank/DDBJ databases">
        <authorList>
            <person name="He R.-H."/>
        </authorList>
    </citation>
    <scope>NUCLEOTIDE SEQUENCE [LARGE SCALE GENOMIC DNA]</scope>
    <source>
        <strain evidence="5">SH 714</strain>
    </source>
</reference>
<dbReference type="InterPro" id="IPR029058">
    <property type="entry name" value="AB_hydrolase_fold"/>
</dbReference>
<feature type="site" description="Important for substrate specificity" evidence="2">
    <location>
        <position position="140"/>
    </location>
</feature>
<dbReference type="GO" id="GO:0052689">
    <property type="term" value="F:carboxylic ester hydrolase activity"/>
    <property type="evidence" value="ECO:0007669"/>
    <property type="project" value="InterPro"/>
</dbReference>
<evidence type="ECO:0000256" key="1">
    <source>
        <dbReference type="PIRSR" id="PIRSR017388-1"/>
    </source>
</evidence>
<dbReference type="Proteomes" id="UP000297975">
    <property type="component" value="Unassembled WGS sequence"/>
</dbReference>
<comment type="caution">
    <text evidence="4">The sequence shown here is derived from an EMBL/GenBank/DDBJ whole genome shotgun (WGS) entry which is preliminary data.</text>
</comment>
<organism evidence="4 5">
    <name type="scientific">Filobacillus milosensis</name>
    <dbReference type="NCBI Taxonomy" id="94137"/>
    <lineage>
        <taxon>Bacteria</taxon>
        <taxon>Bacillati</taxon>
        <taxon>Bacillota</taxon>
        <taxon>Bacilli</taxon>
        <taxon>Bacillales</taxon>
        <taxon>Bacillaceae</taxon>
        <taxon>Filobacillus</taxon>
    </lineage>
</organism>
<dbReference type="InterPro" id="IPR022742">
    <property type="entry name" value="Hydrolase_4"/>
</dbReference>
<proteinExistence type="predicted"/>
<dbReference type="Pfam" id="PF12146">
    <property type="entry name" value="Hydrolase_4"/>
    <property type="match status" value="1"/>
</dbReference>
<accession>A0A4Y8IN23</accession>
<feature type="domain" description="Serine aminopeptidase S33" evidence="3">
    <location>
        <begin position="16"/>
        <end position="225"/>
    </location>
</feature>
<sequence length="247" mass="27701">MKVVTPKPFTYEGGDRAVLLLHGFTGSTVDVRKLGRFLQKRGYTCHAPLYKGHGVGPDQLIQSSPEQWWEDVKNGYALLKNSGYEQIAVAGVSLGAVFSLKLAAEHRVNGVVSMCAPMQAKSIEDLTKRVHDYALSYKKIEGKDAAQIEAEIAKFKLQPMLSLNELQKLIVNVSQQLKSITIPTFVLQGLLDEELYINSAKLIYDDISTMEKQLKWYEKSGHIITLGKEREQIVEDVSQFLETLDWG</sequence>
<dbReference type="SUPFAM" id="SSF53474">
    <property type="entry name" value="alpha/beta-Hydrolases"/>
    <property type="match status" value="1"/>
</dbReference>
<name>A0A4Y8IN23_9BACI</name>
<evidence type="ECO:0000259" key="3">
    <source>
        <dbReference type="Pfam" id="PF12146"/>
    </source>
</evidence>
<dbReference type="PANTHER" id="PTHR11614">
    <property type="entry name" value="PHOSPHOLIPASE-RELATED"/>
    <property type="match status" value="1"/>
</dbReference>
<dbReference type="InterPro" id="IPR051044">
    <property type="entry name" value="MAG_DAG_Lipase"/>
</dbReference>
<protein>
    <submittedName>
        <fullName evidence="4">Alpha/beta fold hydrolase</fullName>
    </submittedName>
</protein>
<evidence type="ECO:0000256" key="2">
    <source>
        <dbReference type="PIRSR" id="PIRSR017388-3"/>
    </source>
</evidence>
<gene>
    <name evidence="4" type="ORF">E3U55_06300</name>
</gene>
<dbReference type="Gene3D" id="3.40.50.1820">
    <property type="entry name" value="alpha/beta hydrolase"/>
    <property type="match status" value="1"/>
</dbReference>
<dbReference type="EMBL" id="SOPW01000005">
    <property type="protein sequence ID" value="TFB22845.1"/>
    <property type="molecule type" value="Genomic_DNA"/>
</dbReference>
<dbReference type="OrthoDB" id="9800213at2"/>
<feature type="active site" description="Charge relay system" evidence="1">
    <location>
        <position position="192"/>
    </location>
</feature>
<evidence type="ECO:0000313" key="4">
    <source>
        <dbReference type="EMBL" id="TFB22845.1"/>
    </source>
</evidence>
<dbReference type="RefSeq" id="WP_134339577.1">
    <property type="nucleotide sequence ID" value="NZ_SOPW01000005.1"/>
</dbReference>
<dbReference type="AlphaFoldDB" id="A0A4Y8IN23"/>
<feature type="active site" description="Charge relay system" evidence="1">
    <location>
        <position position="222"/>
    </location>
</feature>